<accession>A0A0R2QHL8</accession>
<dbReference type="InterPro" id="IPR021401">
    <property type="entry name" value="DUF3040"/>
</dbReference>
<feature type="transmembrane region" description="Helical" evidence="1">
    <location>
        <begin position="41"/>
        <end position="57"/>
    </location>
</feature>
<dbReference type="Proteomes" id="UP000051017">
    <property type="component" value="Unassembled WGS sequence"/>
</dbReference>
<evidence type="ECO:0000256" key="1">
    <source>
        <dbReference type="SAM" id="Phobius"/>
    </source>
</evidence>
<keyword evidence="1" id="KW-0812">Transmembrane</keyword>
<gene>
    <name evidence="2" type="ORF">ABR75_06125</name>
</gene>
<organism evidence="2 3">
    <name type="scientific">Acidimicrobiia bacterium BACL6 MAG-120924-bin43</name>
    <dbReference type="NCBI Taxonomy" id="1655583"/>
    <lineage>
        <taxon>Bacteria</taxon>
        <taxon>Bacillati</taxon>
        <taxon>Actinomycetota</taxon>
        <taxon>Acidimicrobiia</taxon>
        <taxon>acIV cluster</taxon>
    </lineage>
</organism>
<protein>
    <recommendedName>
        <fullName evidence="4">DUF3040 domain-containing protein</fullName>
    </recommendedName>
</protein>
<evidence type="ECO:0000313" key="3">
    <source>
        <dbReference type="Proteomes" id="UP000051017"/>
    </source>
</evidence>
<reference evidence="2 3" key="1">
    <citation type="submission" date="2015-10" db="EMBL/GenBank/DDBJ databases">
        <title>Metagenome-Assembled Genomes uncover a global brackish microbiome.</title>
        <authorList>
            <person name="Hugerth L.W."/>
            <person name="Larsson J."/>
            <person name="Alneberg J."/>
            <person name="Lindh M.V."/>
            <person name="Legrand C."/>
            <person name="Pinhassi J."/>
            <person name="Andersson A.F."/>
        </authorList>
    </citation>
    <scope>NUCLEOTIDE SEQUENCE [LARGE SCALE GENOMIC DNA]</scope>
    <source>
        <strain evidence="2">BACL6 MAG-120924-bin43</strain>
    </source>
</reference>
<comment type="caution">
    <text evidence="2">The sequence shown here is derived from an EMBL/GenBank/DDBJ whole genome shotgun (WGS) entry which is preliminary data.</text>
</comment>
<keyword evidence="1" id="KW-0472">Membrane</keyword>
<evidence type="ECO:0000313" key="2">
    <source>
        <dbReference type="EMBL" id="KRO48498.1"/>
    </source>
</evidence>
<dbReference type="EMBL" id="LIBJ01000083">
    <property type="protein sequence ID" value="KRO48498.1"/>
    <property type="molecule type" value="Genomic_DNA"/>
</dbReference>
<evidence type="ECO:0008006" key="4">
    <source>
        <dbReference type="Google" id="ProtNLM"/>
    </source>
</evidence>
<dbReference type="Pfam" id="PF11239">
    <property type="entry name" value="DUF3040"/>
    <property type="match status" value="1"/>
</dbReference>
<proteinExistence type="predicted"/>
<keyword evidence="1" id="KW-1133">Transmembrane helix</keyword>
<dbReference type="AlphaFoldDB" id="A0A0R2QHL8"/>
<sequence length="117" mass="12719">MTLSAEEQRILQQIEQSLETDERFASAVKPSGIYAHSARRAQWAGLGAIASLVFTVITLQVHFLIAFAGFLAMLGCVLIIEKQLRAMSVVGLKDVAASLRKARTNAASSRIKFGKDI</sequence>
<name>A0A0R2QHL8_9ACTN</name>